<sequence length="418" mass="44773">MSSNQTSEHAFQQVAVDMDFSDFDMFTDSTYFDHDSLLSADVALPSIEYTHDLPANFFDSAFEASFHIEGLHTDMSVWPAGYPLGCADDFPAGPVELVSLSPEVTDVLTAPLSSHSSGAIEALWRPLVGLNPAKVAMPDPPTPTLAPFKRRGSKAKTLVSIKATPKPKVTKIKKTAKPAKSHNRTVSAPSGAPRSVQALYKLPWSHLTQEEKGILLLPLLQGIDPTTGRKIGEAGSLLPPPTFEMVANDIFGTGDDGAMFMETPTPLYTSSPAATTTIDLTGDNVDVSDTDAAVFRACQAFNIQHDLEKKKSSLSTVPGFNFGIPDFTFEETNWDVFADFLPAEQGLGGSCCKGALGNSIEEPTTTIENGNVGGASHVPKMAGSGLGQMPTPSGDYGRKRQQEALQRNVMLRAAGRRR</sequence>
<organism evidence="2 3">
    <name type="scientific">Alternaria panax</name>
    <dbReference type="NCBI Taxonomy" id="48097"/>
    <lineage>
        <taxon>Eukaryota</taxon>
        <taxon>Fungi</taxon>
        <taxon>Dikarya</taxon>
        <taxon>Ascomycota</taxon>
        <taxon>Pezizomycotina</taxon>
        <taxon>Dothideomycetes</taxon>
        <taxon>Pleosporomycetidae</taxon>
        <taxon>Pleosporales</taxon>
        <taxon>Pleosporineae</taxon>
        <taxon>Pleosporaceae</taxon>
        <taxon>Alternaria</taxon>
        <taxon>Alternaria sect. Panax</taxon>
    </lineage>
</organism>
<evidence type="ECO:0000313" key="2">
    <source>
        <dbReference type="EMBL" id="KAG9195850.1"/>
    </source>
</evidence>
<feature type="region of interest" description="Disordered" evidence="1">
    <location>
        <begin position="364"/>
        <end position="403"/>
    </location>
</feature>
<evidence type="ECO:0000256" key="1">
    <source>
        <dbReference type="SAM" id="MobiDB-lite"/>
    </source>
</evidence>
<name>A0AAD4NW56_9PLEO</name>
<protein>
    <submittedName>
        <fullName evidence="2">Uncharacterized protein</fullName>
    </submittedName>
</protein>
<gene>
    <name evidence="2" type="ORF">G6011_00971</name>
</gene>
<keyword evidence="3" id="KW-1185">Reference proteome</keyword>
<dbReference type="AlphaFoldDB" id="A0AAD4NW56"/>
<dbReference type="EMBL" id="JAANER010000001">
    <property type="protein sequence ID" value="KAG9195850.1"/>
    <property type="molecule type" value="Genomic_DNA"/>
</dbReference>
<proteinExistence type="predicted"/>
<evidence type="ECO:0000313" key="3">
    <source>
        <dbReference type="Proteomes" id="UP001199106"/>
    </source>
</evidence>
<accession>A0AAD4NW56</accession>
<comment type="caution">
    <text evidence="2">The sequence shown here is derived from an EMBL/GenBank/DDBJ whole genome shotgun (WGS) entry which is preliminary data.</text>
</comment>
<dbReference type="Proteomes" id="UP001199106">
    <property type="component" value="Unassembled WGS sequence"/>
</dbReference>
<reference evidence="2" key="1">
    <citation type="submission" date="2021-07" db="EMBL/GenBank/DDBJ databases">
        <title>Genome Resource of American Ginseng Black Spot Pathogen Alternaria panax.</title>
        <authorList>
            <person name="Qiu C."/>
            <person name="Wang W."/>
            <person name="Liu Z."/>
        </authorList>
    </citation>
    <scope>NUCLEOTIDE SEQUENCE</scope>
    <source>
        <strain evidence="2">BNCC115425</strain>
    </source>
</reference>